<proteinExistence type="predicted"/>
<keyword evidence="3" id="KW-1185">Reference proteome</keyword>
<protein>
    <submittedName>
        <fullName evidence="2">26170_t:CDS:1</fullName>
    </submittedName>
</protein>
<dbReference type="Proteomes" id="UP000789901">
    <property type="component" value="Unassembled WGS sequence"/>
</dbReference>
<feature type="non-terminal residue" evidence="2">
    <location>
        <position position="1"/>
    </location>
</feature>
<feature type="region of interest" description="Disordered" evidence="1">
    <location>
        <begin position="1"/>
        <end position="68"/>
    </location>
</feature>
<evidence type="ECO:0000313" key="2">
    <source>
        <dbReference type="EMBL" id="CAG8808242.1"/>
    </source>
</evidence>
<comment type="caution">
    <text evidence="2">The sequence shown here is derived from an EMBL/GenBank/DDBJ whole genome shotgun (WGS) entry which is preliminary data.</text>
</comment>
<feature type="compositionally biased region" description="Polar residues" evidence="1">
    <location>
        <begin position="20"/>
        <end position="29"/>
    </location>
</feature>
<accession>A0ABN7VZS3</accession>
<organism evidence="2 3">
    <name type="scientific">Gigaspora margarita</name>
    <dbReference type="NCBI Taxonomy" id="4874"/>
    <lineage>
        <taxon>Eukaryota</taxon>
        <taxon>Fungi</taxon>
        <taxon>Fungi incertae sedis</taxon>
        <taxon>Mucoromycota</taxon>
        <taxon>Glomeromycotina</taxon>
        <taxon>Glomeromycetes</taxon>
        <taxon>Diversisporales</taxon>
        <taxon>Gigasporaceae</taxon>
        <taxon>Gigaspora</taxon>
    </lineage>
</organism>
<dbReference type="EMBL" id="CAJVQB010026306">
    <property type="protein sequence ID" value="CAG8808242.1"/>
    <property type="molecule type" value="Genomic_DNA"/>
</dbReference>
<name>A0ABN7VZS3_GIGMA</name>
<gene>
    <name evidence="2" type="ORF">GMARGA_LOCUS24666</name>
</gene>
<evidence type="ECO:0000256" key="1">
    <source>
        <dbReference type="SAM" id="MobiDB-lite"/>
    </source>
</evidence>
<feature type="compositionally biased region" description="Polar residues" evidence="1">
    <location>
        <begin position="42"/>
        <end position="68"/>
    </location>
</feature>
<reference evidence="2 3" key="1">
    <citation type="submission" date="2021-06" db="EMBL/GenBank/DDBJ databases">
        <authorList>
            <person name="Kallberg Y."/>
            <person name="Tangrot J."/>
            <person name="Rosling A."/>
        </authorList>
    </citation>
    <scope>NUCLEOTIDE SEQUENCE [LARGE SCALE GENOMIC DNA]</scope>
    <source>
        <strain evidence="2 3">120-4 pot B 10/14</strain>
    </source>
</reference>
<feature type="compositionally biased region" description="Low complexity" evidence="1">
    <location>
        <begin position="30"/>
        <end position="40"/>
    </location>
</feature>
<evidence type="ECO:0000313" key="3">
    <source>
        <dbReference type="Proteomes" id="UP000789901"/>
    </source>
</evidence>
<sequence>FSDISKIANPMVPPQKLQEKSYTLSNMNPTSTSQTQSLLSALKTNPIPNMSDQQSSTQSYENETSQDN</sequence>